<dbReference type="AlphaFoldDB" id="A0AAD7ECI1"/>
<feature type="compositionally biased region" description="Basic and acidic residues" evidence="2">
    <location>
        <begin position="558"/>
        <end position="575"/>
    </location>
</feature>
<reference evidence="3" key="1">
    <citation type="submission" date="2023-03" db="EMBL/GenBank/DDBJ databases">
        <title>Massive genome expansion in bonnet fungi (Mycena s.s.) driven by repeated elements and novel gene families across ecological guilds.</title>
        <authorList>
            <consortium name="Lawrence Berkeley National Laboratory"/>
            <person name="Harder C.B."/>
            <person name="Miyauchi S."/>
            <person name="Viragh M."/>
            <person name="Kuo A."/>
            <person name="Thoen E."/>
            <person name="Andreopoulos B."/>
            <person name="Lu D."/>
            <person name="Skrede I."/>
            <person name="Drula E."/>
            <person name="Henrissat B."/>
            <person name="Morin E."/>
            <person name="Kohler A."/>
            <person name="Barry K."/>
            <person name="LaButti K."/>
            <person name="Morin E."/>
            <person name="Salamov A."/>
            <person name="Lipzen A."/>
            <person name="Mereny Z."/>
            <person name="Hegedus B."/>
            <person name="Baldrian P."/>
            <person name="Stursova M."/>
            <person name="Weitz H."/>
            <person name="Taylor A."/>
            <person name="Grigoriev I.V."/>
            <person name="Nagy L.G."/>
            <person name="Martin F."/>
            <person name="Kauserud H."/>
        </authorList>
    </citation>
    <scope>NUCLEOTIDE SEQUENCE</scope>
    <source>
        <strain evidence="3">CBHHK002</strain>
    </source>
</reference>
<organism evidence="3 4">
    <name type="scientific">Mycena albidolilacea</name>
    <dbReference type="NCBI Taxonomy" id="1033008"/>
    <lineage>
        <taxon>Eukaryota</taxon>
        <taxon>Fungi</taxon>
        <taxon>Dikarya</taxon>
        <taxon>Basidiomycota</taxon>
        <taxon>Agaricomycotina</taxon>
        <taxon>Agaricomycetes</taxon>
        <taxon>Agaricomycetidae</taxon>
        <taxon>Agaricales</taxon>
        <taxon>Marasmiineae</taxon>
        <taxon>Mycenaceae</taxon>
        <taxon>Mycena</taxon>
    </lineage>
</organism>
<name>A0AAD7ECI1_9AGAR</name>
<proteinExistence type="predicted"/>
<gene>
    <name evidence="3" type="ORF">DFH08DRAFT_1087587</name>
</gene>
<evidence type="ECO:0000313" key="4">
    <source>
        <dbReference type="Proteomes" id="UP001218218"/>
    </source>
</evidence>
<dbReference type="Proteomes" id="UP001218218">
    <property type="component" value="Unassembled WGS sequence"/>
</dbReference>
<keyword evidence="4" id="KW-1185">Reference proteome</keyword>
<evidence type="ECO:0000313" key="3">
    <source>
        <dbReference type="EMBL" id="KAJ7312356.1"/>
    </source>
</evidence>
<dbReference type="InterPro" id="IPR036047">
    <property type="entry name" value="F-box-like_dom_sf"/>
</dbReference>
<evidence type="ECO:0000256" key="2">
    <source>
        <dbReference type="SAM" id="MobiDB-lite"/>
    </source>
</evidence>
<dbReference type="EMBL" id="JARIHO010000072">
    <property type="protein sequence ID" value="KAJ7312356.1"/>
    <property type="molecule type" value="Genomic_DNA"/>
</dbReference>
<evidence type="ECO:0008006" key="5">
    <source>
        <dbReference type="Google" id="ProtNLM"/>
    </source>
</evidence>
<evidence type="ECO:0000256" key="1">
    <source>
        <dbReference type="SAM" id="Coils"/>
    </source>
</evidence>
<feature type="coiled-coil region" evidence="1">
    <location>
        <begin position="61"/>
        <end position="88"/>
    </location>
</feature>
<sequence>MAESVHSCPKCKHVFSLFDLDLPPLPSTAAVLRDVLETNHSPVESQIPILQDFLSNGRARILALNTKIALLRSSLDELLEEEDKLRVDIRKHEGGLSPLRRIPTEILSHIFTFNLPPHRLSYERHDFAPWAVSAVCTRWRAIVISQPCFWTFIRYDPGLEVSHSPVQFEIQLRRSGQLPLDIEFSVEPWDFVDDEEKMFPEDKHVLQTVCAHAGRWETVSFTGPDTLLERLRCSVRDRLTHLRRLTLEIAYPDDDEDLPLDIFLDAPMLHTVSINRQTWSCPLAMVLPWAQLARYGGSNTWGGHLHALRGASNLIDCSLEIQGRSILTQAPIVLPRLLRLSLSDTRFLGCLETPALQELYCRCDAAPVISFLRSQACELQKLVLWWPFSERGHPTNMTSIVEAAPTITSLGVLFYPPLEFMRDFCSRPGMAPALEHLSSFPGNNFPGSSEEAQEQFMQAVETRRHGGRLKSVKVLGPKLLPNILGRMELLRAQGMKLATWKGPRNQHQDSTAPRSSRFDAVNAEGESDENPAILKSFSGDFRRAAPRGFATAFLDADPRNKKLGDWPGDLAREDGISPEDAATIG</sequence>
<dbReference type="SUPFAM" id="SSF81383">
    <property type="entry name" value="F-box domain"/>
    <property type="match status" value="1"/>
</dbReference>
<keyword evidence="1" id="KW-0175">Coiled coil</keyword>
<comment type="caution">
    <text evidence="3">The sequence shown here is derived from an EMBL/GenBank/DDBJ whole genome shotgun (WGS) entry which is preliminary data.</text>
</comment>
<feature type="region of interest" description="Disordered" evidence="2">
    <location>
        <begin position="558"/>
        <end position="585"/>
    </location>
</feature>
<accession>A0AAD7ECI1</accession>
<protein>
    <recommendedName>
        <fullName evidence="5">F-box domain-containing protein</fullName>
    </recommendedName>
</protein>